<name>A0A974WF71_9BACT</name>
<dbReference type="EMBL" id="CP070608">
    <property type="protein sequence ID" value="QSE96353.1"/>
    <property type="molecule type" value="Genomic_DNA"/>
</dbReference>
<sequence length="186" mass="21272">MFGLFKSKPELPKVNFKVYKTEVAKYKALAENLREKASDKVLLGCFFKDTEEELNKLLRAANVAVRFTNFTTLEYISNENSFDEVIIGELHPLKSRFYDVVSYYEKSPSIICYTSLDNPFFEQLGGGRLPALMDSLGMDEFEEINHSMVDKAISRAQEKADSKIEVEQLADSLSEWMKLNLPETNS</sequence>
<dbReference type="RefSeq" id="WP_205720869.1">
    <property type="nucleotide sequence ID" value="NZ_CP070608.1"/>
</dbReference>
<dbReference type="Proteomes" id="UP000662783">
    <property type="component" value="Chromosome"/>
</dbReference>
<organism evidence="1 2">
    <name type="scientific">Fulvivirga lutea</name>
    <dbReference type="NCBI Taxonomy" id="2810512"/>
    <lineage>
        <taxon>Bacteria</taxon>
        <taxon>Pseudomonadati</taxon>
        <taxon>Bacteroidota</taxon>
        <taxon>Cytophagia</taxon>
        <taxon>Cytophagales</taxon>
        <taxon>Fulvivirgaceae</taxon>
        <taxon>Fulvivirga</taxon>
    </lineage>
</organism>
<reference evidence="1" key="1">
    <citation type="submission" date="2021-02" db="EMBL/GenBank/DDBJ databases">
        <title>Fulvivirga sp. S481 isolated from sea water.</title>
        <authorList>
            <person name="Bae S.S."/>
            <person name="Baek K."/>
        </authorList>
    </citation>
    <scope>NUCLEOTIDE SEQUENCE</scope>
    <source>
        <strain evidence="1">S481</strain>
    </source>
</reference>
<accession>A0A974WF71</accession>
<dbReference type="AlphaFoldDB" id="A0A974WF71"/>
<proteinExistence type="predicted"/>
<protein>
    <submittedName>
        <fullName evidence="1">Preprotein translocase subunit SecA</fullName>
    </submittedName>
</protein>
<evidence type="ECO:0000313" key="2">
    <source>
        <dbReference type="Proteomes" id="UP000662783"/>
    </source>
</evidence>
<gene>
    <name evidence="1" type="ORF">JR347_12115</name>
</gene>
<keyword evidence="2" id="KW-1185">Reference proteome</keyword>
<dbReference type="Gene3D" id="1.10.3060.10">
    <property type="entry name" value="Helical scaffold and wing domains of SecA"/>
    <property type="match status" value="1"/>
</dbReference>
<evidence type="ECO:0000313" key="1">
    <source>
        <dbReference type="EMBL" id="QSE96353.1"/>
    </source>
</evidence>
<dbReference type="KEGG" id="fuv:JR347_12115"/>